<evidence type="ECO:0000256" key="6">
    <source>
        <dbReference type="ARBA" id="ARBA00023136"/>
    </source>
</evidence>
<dbReference type="PANTHER" id="PTHR45710">
    <property type="entry name" value="C-TYPE LECTIN DOMAIN-CONTAINING PROTEIN 180"/>
    <property type="match status" value="1"/>
</dbReference>
<evidence type="ECO:0000256" key="5">
    <source>
        <dbReference type="ARBA" id="ARBA00022989"/>
    </source>
</evidence>
<keyword evidence="4" id="KW-0735">Signal-anchor</keyword>
<organism evidence="8 9">
    <name type="scientific">Dipodomys ordii</name>
    <name type="common">Ord's kangaroo rat</name>
    <dbReference type="NCBI Taxonomy" id="10020"/>
    <lineage>
        <taxon>Eukaryota</taxon>
        <taxon>Metazoa</taxon>
        <taxon>Chordata</taxon>
        <taxon>Craniata</taxon>
        <taxon>Vertebrata</taxon>
        <taxon>Euteleostomi</taxon>
        <taxon>Mammalia</taxon>
        <taxon>Eutheria</taxon>
        <taxon>Euarchontoglires</taxon>
        <taxon>Glires</taxon>
        <taxon>Rodentia</taxon>
        <taxon>Castorimorpha</taxon>
        <taxon>Heteromyidae</taxon>
        <taxon>Dipodomyinae</taxon>
        <taxon>Dipodomys</taxon>
    </lineage>
</organism>
<keyword evidence="5" id="KW-1133">Transmembrane helix</keyword>
<dbReference type="GO" id="GO:0030246">
    <property type="term" value="F:carbohydrate binding"/>
    <property type="evidence" value="ECO:0007669"/>
    <property type="project" value="UniProtKB-KW"/>
</dbReference>
<keyword evidence="3" id="KW-0430">Lectin</keyword>
<proteinExistence type="predicted"/>
<evidence type="ECO:0000256" key="1">
    <source>
        <dbReference type="ARBA" id="ARBA00004401"/>
    </source>
</evidence>
<evidence type="ECO:0000256" key="4">
    <source>
        <dbReference type="ARBA" id="ARBA00022968"/>
    </source>
</evidence>
<evidence type="ECO:0000313" key="8">
    <source>
        <dbReference type="Proteomes" id="UP000081671"/>
    </source>
</evidence>
<evidence type="ECO:0000256" key="2">
    <source>
        <dbReference type="ARBA" id="ARBA00022692"/>
    </source>
</evidence>
<dbReference type="PROSITE" id="PS50041">
    <property type="entry name" value="C_TYPE_LECTIN_2"/>
    <property type="match status" value="1"/>
</dbReference>
<dbReference type="SUPFAM" id="SSF56436">
    <property type="entry name" value="C-type lectin-like"/>
    <property type="match status" value="1"/>
</dbReference>
<reference evidence="9" key="1">
    <citation type="submission" date="2025-08" db="UniProtKB">
        <authorList>
            <consortium name="RefSeq"/>
        </authorList>
    </citation>
    <scope>IDENTIFICATION</scope>
    <source>
        <tissue evidence="9">Kidney</tissue>
    </source>
</reference>
<keyword evidence="8" id="KW-1185">Reference proteome</keyword>
<dbReference type="OrthoDB" id="9906043at2759"/>
<dbReference type="GO" id="GO:0009897">
    <property type="term" value="C:external side of plasma membrane"/>
    <property type="evidence" value="ECO:0007669"/>
    <property type="project" value="TreeGrafter"/>
</dbReference>
<gene>
    <name evidence="9" type="primary">LOC106001840</name>
</gene>
<dbReference type="AlphaFoldDB" id="A0A1S3GTX2"/>
<name>A0A1S3GTX2_DIPOR</name>
<dbReference type="Pfam" id="PF00059">
    <property type="entry name" value="Lectin_C"/>
    <property type="match status" value="1"/>
</dbReference>
<dbReference type="GeneID" id="106001840"/>
<accession>A0A1S3GTX2</accession>
<dbReference type="InterPro" id="IPR050828">
    <property type="entry name" value="C-type_lectin/matrix_domain"/>
</dbReference>
<dbReference type="InParanoid" id="A0A1S3GTX2"/>
<keyword evidence="6" id="KW-0472">Membrane</keyword>
<dbReference type="RefSeq" id="XP_012892256.1">
    <property type="nucleotide sequence ID" value="XM_013036802.1"/>
</dbReference>
<dbReference type="InterPro" id="IPR016187">
    <property type="entry name" value="CTDL_fold"/>
</dbReference>
<dbReference type="CDD" id="cd03593">
    <property type="entry name" value="CLECT_NK_receptors_like"/>
    <property type="match status" value="1"/>
</dbReference>
<dbReference type="Gene3D" id="3.10.100.10">
    <property type="entry name" value="Mannose-Binding Protein A, subunit A"/>
    <property type="match status" value="1"/>
</dbReference>
<dbReference type="KEGG" id="dord:106001840"/>
<evidence type="ECO:0000259" key="7">
    <source>
        <dbReference type="PROSITE" id="PS50041"/>
    </source>
</evidence>
<protein>
    <submittedName>
        <fullName evidence="9">Uncharacterized protein LOC106001840</fullName>
    </submittedName>
</protein>
<evidence type="ECO:0000256" key="3">
    <source>
        <dbReference type="ARBA" id="ARBA00022734"/>
    </source>
</evidence>
<dbReference type="Proteomes" id="UP000081671">
    <property type="component" value="Unplaced"/>
</dbReference>
<dbReference type="FunCoup" id="A0A1S3GTX2">
    <property type="interactions" value="244"/>
</dbReference>
<evidence type="ECO:0000313" key="9">
    <source>
        <dbReference type="RefSeq" id="XP_012892256.1"/>
    </source>
</evidence>
<dbReference type="InterPro" id="IPR001304">
    <property type="entry name" value="C-type_lectin-like"/>
</dbReference>
<dbReference type="STRING" id="10020.ENSDORP00000026853"/>
<dbReference type="InterPro" id="IPR016186">
    <property type="entry name" value="C-type_lectin-like/link_sf"/>
</dbReference>
<sequence>MAVNPTESRIPETRLFSSCQEDWIGFGNQCYYFSDDIRNWTSSQDFCASFGANLVKFDSKEELNFLERHRISYDHWIGLRRKSPQHSWKWADNTEFNNLAEVRGTGECAYLNGVGISSGRFYTERKWICSKPSSYVHLVLWRSGGDPCSSGVPTMGPSGFGGMEPSAGRVRREGGVFVLVLGAEVSLFFAISRAEVRGTGECAYLNAVHMKAEGISSTDRYRKLKWICSKSSSYVQCAATSGSFLHGVSWLGLTPLILTGQIYVAVLHGKLTKGQVPSQTGNCLCTPQCSTGRPGLQYGNGVNPFCAQITSDPTST</sequence>
<dbReference type="SMART" id="SM00034">
    <property type="entry name" value="CLECT"/>
    <property type="match status" value="1"/>
</dbReference>
<dbReference type="PANTHER" id="PTHR45710:SF35">
    <property type="entry name" value="C-TYPE LECTIN DOMAIN FAMILY 2 MEMBER D"/>
    <property type="match status" value="1"/>
</dbReference>
<dbReference type="GO" id="GO:0046703">
    <property type="term" value="F:natural killer cell lectin-like receptor binding"/>
    <property type="evidence" value="ECO:0007669"/>
    <property type="project" value="TreeGrafter"/>
</dbReference>
<keyword evidence="2" id="KW-0812">Transmembrane</keyword>
<comment type="subcellular location">
    <subcellularLocation>
        <location evidence="1">Cell membrane</location>
        <topology evidence="1">Single-pass type II membrane protein</topology>
    </subcellularLocation>
</comment>
<feature type="domain" description="C-type lectin" evidence="7">
    <location>
        <begin position="26"/>
        <end position="130"/>
    </location>
</feature>
<dbReference type="InterPro" id="IPR033992">
    <property type="entry name" value="NKR-like_CTLD"/>
</dbReference>